<reference evidence="9 10" key="1">
    <citation type="submission" date="2020-04" db="EMBL/GenBank/DDBJ databases">
        <title>Usitatibacter rugosus gen. nov., sp. nov. and Usitatibacter palustris sp. nov., novel members of Usitatibacteraceae fam. nov. within the order Nitrosomonadales isolated from soil.</title>
        <authorList>
            <person name="Huber K.J."/>
            <person name="Neumann-Schaal M."/>
            <person name="Geppert A."/>
            <person name="Luckner M."/>
            <person name="Wanner G."/>
            <person name="Overmann J."/>
        </authorList>
    </citation>
    <scope>NUCLEOTIDE SEQUENCE [LARGE SCALE GENOMIC DNA]</scope>
    <source>
        <strain evidence="9 10">0125_3</strain>
    </source>
</reference>
<keyword evidence="6" id="KW-0472">Membrane</keyword>
<evidence type="ECO:0000256" key="8">
    <source>
        <dbReference type="SAM" id="SignalP"/>
    </source>
</evidence>
<keyword evidence="8" id="KW-0732">Signal</keyword>
<dbReference type="GO" id="GO:0015288">
    <property type="term" value="F:porin activity"/>
    <property type="evidence" value="ECO:0007669"/>
    <property type="project" value="TreeGrafter"/>
</dbReference>
<evidence type="ECO:0000256" key="2">
    <source>
        <dbReference type="ARBA" id="ARBA00007613"/>
    </source>
</evidence>
<comment type="subcellular location">
    <subcellularLocation>
        <location evidence="1">Cell outer membrane</location>
    </subcellularLocation>
</comment>
<dbReference type="Proteomes" id="UP000501534">
    <property type="component" value="Chromosome"/>
</dbReference>
<sequence length="441" mass="47885">MTMKPKQLLAAIALAVAAVPAAAADLLNIYRDALVSDPVFQAQRSQRNATIERLPQARSQYLPLITGSASVFRNYTERSGLADYDYTTQGASLSLSQPIFRLPNWIAISQAEKIVIQADARLGDANQELIIRTAQAYFDVLLAQDTVLLSNAQKEAFSQQLAQAKRNFEVGTATIVDTLEAQARYDQTVAQEIVNINDLEVKRRALEQLVGKPIDGVVPLKEPLALVTPEPNNIDAWTKAAEESSLTILGAQAFSEAAKQEVDRAKAGYLPTLDFSVTYGIAKDPSGIRGLDGISPNGRAGAVGIVLGVPIFEGGLTTSRVREAVALRDKADQDLENTRRSVIQLTRTQFLNVTNGIAAVQAIERAVASTQSQLDSTVLGRDVGVRTSVDVLNAQQQVFQSRRDLQAGRYLYLMNTLRLKAAAGRLTEPDLESVNRTLGRN</sequence>
<feature type="chain" id="PRO_5026821339" evidence="8">
    <location>
        <begin position="24"/>
        <end position="441"/>
    </location>
</feature>
<evidence type="ECO:0000313" key="9">
    <source>
        <dbReference type="EMBL" id="QJR09021.1"/>
    </source>
</evidence>
<dbReference type="Pfam" id="PF02321">
    <property type="entry name" value="OEP"/>
    <property type="match status" value="2"/>
</dbReference>
<organism evidence="9 10">
    <name type="scientific">Usitatibacter rugosus</name>
    <dbReference type="NCBI Taxonomy" id="2732067"/>
    <lineage>
        <taxon>Bacteria</taxon>
        <taxon>Pseudomonadati</taxon>
        <taxon>Pseudomonadota</taxon>
        <taxon>Betaproteobacteria</taxon>
        <taxon>Nitrosomonadales</taxon>
        <taxon>Usitatibacteraceae</taxon>
        <taxon>Usitatibacter</taxon>
    </lineage>
</organism>
<dbReference type="NCBIfam" id="TIGR01844">
    <property type="entry name" value="type_I_sec_TolC"/>
    <property type="match status" value="1"/>
</dbReference>
<evidence type="ECO:0000313" key="10">
    <source>
        <dbReference type="Proteomes" id="UP000501534"/>
    </source>
</evidence>
<name>A0A6M4GP92_9PROT</name>
<evidence type="ECO:0000256" key="6">
    <source>
        <dbReference type="ARBA" id="ARBA00023136"/>
    </source>
</evidence>
<dbReference type="InterPro" id="IPR003423">
    <property type="entry name" value="OMP_efflux"/>
</dbReference>
<accession>A0A6M4GP92</accession>
<evidence type="ECO:0000256" key="3">
    <source>
        <dbReference type="ARBA" id="ARBA00022448"/>
    </source>
</evidence>
<dbReference type="RefSeq" id="WP_171088724.1">
    <property type="nucleotide sequence ID" value="NZ_CP053069.1"/>
</dbReference>
<dbReference type="Gene3D" id="1.20.1600.10">
    <property type="entry name" value="Outer membrane efflux proteins (OEP)"/>
    <property type="match status" value="1"/>
</dbReference>
<keyword evidence="4" id="KW-1134">Transmembrane beta strand</keyword>
<gene>
    <name evidence="9" type="primary">tolC</name>
    <name evidence="9" type="ORF">DSM104443_00056</name>
</gene>
<dbReference type="PANTHER" id="PTHR30026">
    <property type="entry name" value="OUTER MEMBRANE PROTEIN TOLC"/>
    <property type="match status" value="1"/>
</dbReference>
<protein>
    <submittedName>
        <fullName evidence="9">Outer membrane protein TolC</fullName>
    </submittedName>
</protein>
<evidence type="ECO:0000256" key="5">
    <source>
        <dbReference type="ARBA" id="ARBA00022692"/>
    </source>
</evidence>
<dbReference type="GO" id="GO:0015562">
    <property type="term" value="F:efflux transmembrane transporter activity"/>
    <property type="evidence" value="ECO:0007669"/>
    <property type="project" value="InterPro"/>
</dbReference>
<keyword evidence="3" id="KW-0813">Transport</keyword>
<evidence type="ECO:0000256" key="7">
    <source>
        <dbReference type="ARBA" id="ARBA00023237"/>
    </source>
</evidence>
<dbReference type="SUPFAM" id="SSF56954">
    <property type="entry name" value="Outer membrane efflux proteins (OEP)"/>
    <property type="match status" value="1"/>
</dbReference>
<feature type="signal peptide" evidence="8">
    <location>
        <begin position="1"/>
        <end position="23"/>
    </location>
</feature>
<keyword evidence="7" id="KW-0998">Cell outer membrane</keyword>
<keyword evidence="5" id="KW-0812">Transmembrane</keyword>
<dbReference type="AlphaFoldDB" id="A0A6M4GP92"/>
<evidence type="ECO:0000256" key="4">
    <source>
        <dbReference type="ARBA" id="ARBA00022452"/>
    </source>
</evidence>
<dbReference type="KEGG" id="uru:DSM104443_00056"/>
<dbReference type="InterPro" id="IPR051906">
    <property type="entry name" value="TolC-like"/>
</dbReference>
<proteinExistence type="inferred from homology"/>
<keyword evidence="10" id="KW-1185">Reference proteome</keyword>
<dbReference type="InterPro" id="IPR010130">
    <property type="entry name" value="T1SS_OMP_TolC"/>
</dbReference>
<comment type="similarity">
    <text evidence="2">Belongs to the outer membrane factor (OMF) (TC 1.B.17) family.</text>
</comment>
<dbReference type="GO" id="GO:1990281">
    <property type="term" value="C:efflux pump complex"/>
    <property type="evidence" value="ECO:0007669"/>
    <property type="project" value="TreeGrafter"/>
</dbReference>
<dbReference type="GO" id="GO:0009279">
    <property type="term" value="C:cell outer membrane"/>
    <property type="evidence" value="ECO:0007669"/>
    <property type="project" value="UniProtKB-SubCell"/>
</dbReference>
<evidence type="ECO:0000256" key="1">
    <source>
        <dbReference type="ARBA" id="ARBA00004442"/>
    </source>
</evidence>
<dbReference type="EMBL" id="CP053069">
    <property type="protein sequence ID" value="QJR09021.1"/>
    <property type="molecule type" value="Genomic_DNA"/>
</dbReference>
<dbReference type="PANTHER" id="PTHR30026:SF20">
    <property type="entry name" value="OUTER MEMBRANE PROTEIN TOLC"/>
    <property type="match status" value="1"/>
</dbReference>